<keyword evidence="4" id="KW-0233">DNA recombination</keyword>
<sequence>MRAEWEPDELIGSWTLVEGDWKLIKNKSGATRLGFALMLKFYEIAGRFPAYPEEVPQVAIVYVASLVKVDPGLFGKYSWASRTIKDHRKQIRTAFGTRPPTEEDEERWAQWMADELCSTETNRDRLAEALRRRCRSENVEPPTPGQVERVVASAASRFEEDFARGVMARLGPMVCGQLQDLLGRQQVLAELKADPGPLGLETLLKEIGKLKTVRSLGLDKTVFAEVSDLIVAAWRARAMRMYPSDFASAPEPIRYTLLAALCWTRQAELVDGLVELLVGLIHKINARAERKVEKELIGELTAVKGKRGIFSKMVNAAIAHPDDTIREAVFPVVPGGEKTLRALAKELVATQRAVAERVRYSLRGSYSHYYRRMLAPLLEALEFLCNNAAYRPVMDAIDLLARYADVDSDQKFYAASETVPIQGVVQQAWQDAVVDGETGRVERIPYELCVLIALREALRRREIYVQGAGRWRDPDEDLPGDFEANRDVHYFALSKPMHAAEFVAGLKERLTGSLDRLNTGLAEGSTGGVKIVTRNGKPWVSVPKLDKLPEPRNLSALKAEVQRRWGTIDLLDILKNAAFVTDFCDLFASVATREQLSKATLQRRLLLVLFALGTNMGIRQMAATGEHGHSEAELRHVRQTYITRENLRAAIVAVVNSTLEARDPQWWGTATSTASDSKRFASWDSNLMTEFHARYGGYGVMIYWHVDKGRLCIYSQLKSCSSSEVAAMIEGLLRHGTDADIEANYTDTHGASLVGFAFTELLGFKLLPRLKNIGAIQLYAPSANQAPWPKLEKVLKKRPIDWDLIARNYDQMIKYATALRLRTNETEQVLRRFMKGSGGPKQPVYLALEELGRVVRTIFACDYLADEGLRREINSGLQVVENWNGANDKIFYGREGAITGADREHAEVSMLALHLLQSSLVFINTQLLQAVLRDSAWAAKLTDEDRRALSPLFWAHVNPYGRFRLDMDSRLDLGVSA</sequence>
<dbReference type="Pfam" id="PF01526">
    <property type="entry name" value="DDE_Tnp_Tn3"/>
    <property type="match status" value="1"/>
</dbReference>
<dbReference type="RefSeq" id="WP_306871361.1">
    <property type="nucleotide sequence ID" value="NZ_JAUSRB010000002.1"/>
</dbReference>
<gene>
    <name evidence="7" type="ORF">J2S55_007731</name>
</gene>
<evidence type="ECO:0000313" key="7">
    <source>
        <dbReference type="EMBL" id="MDP9868465.1"/>
    </source>
</evidence>
<dbReference type="Pfam" id="PF13700">
    <property type="entry name" value="DUF4158"/>
    <property type="match status" value="1"/>
</dbReference>
<protein>
    <submittedName>
        <fullName evidence="7">TnpA family transposase</fullName>
    </submittedName>
</protein>
<evidence type="ECO:0000256" key="3">
    <source>
        <dbReference type="ARBA" id="ARBA00023125"/>
    </source>
</evidence>
<evidence type="ECO:0000259" key="5">
    <source>
        <dbReference type="Pfam" id="PF01526"/>
    </source>
</evidence>
<accession>A0ABT9RJF1</accession>
<evidence type="ECO:0000313" key="8">
    <source>
        <dbReference type="Proteomes" id="UP001230426"/>
    </source>
</evidence>
<dbReference type="InterPro" id="IPR002513">
    <property type="entry name" value="Tn3_Tnp_DDE_dom"/>
</dbReference>
<feature type="domain" description="DUF4158" evidence="6">
    <location>
        <begin position="6"/>
        <end position="154"/>
    </location>
</feature>
<dbReference type="EMBL" id="JAUSRB010000002">
    <property type="protein sequence ID" value="MDP9868465.1"/>
    <property type="molecule type" value="Genomic_DNA"/>
</dbReference>
<evidence type="ECO:0000256" key="4">
    <source>
        <dbReference type="ARBA" id="ARBA00023172"/>
    </source>
</evidence>
<dbReference type="Proteomes" id="UP001230426">
    <property type="component" value="Unassembled WGS sequence"/>
</dbReference>
<name>A0ABT9RJF1_9ACTN</name>
<dbReference type="InterPro" id="IPR025296">
    <property type="entry name" value="DUF4158"/>
</dbReference>
<proteinExistence type="inferred from homology"/>
<comment type="similarity">
    <text evidence="1">Belongs to the transposase 7 family.</text>
</comment>
<keyword evidence="3" id="KW-0238">DNA-binding</keyword>
<comment type="caution">
    <text evidence="7">The sequence shown here is derived from an EMBL/GenBank/DDBJ whole genome shotgun (WGS) entry which is preliminary data.</text>
</comment>
<keyword evidence="2" id="KW-0815">Transposition</keyword>
<dbReference type="InterPro" id="IPR047653">
    <property type="entry name" value="Tn3-like_transpos"/>
</dbReference>
<reference evidence="7 8" key="1">
    <citation type="submission" date="2023-07" db="EMBL/GenBank/DDBJ databases">
        <title>Sequencing the genomes of 1000 actinobacteria strains.</title>
        <authorList>
            <person name="Klenk H.-P."/>
        </authorList>
    </citation>
    <scope>NUCLEOTIDE SEQUENCE [LARGE SCALE GENOMIC DNA]</scope>
    <source>
        <strain evidence="7 8">DSM 44109</strain>
    </source>
</reference>
<evidence type="ECO:0000256" key="1">
    <source>
        <dbReference type="ARBA" id="ARBA00009402"/>
    </source>
</evidence>
<organism evidence="7 8">
    <name type="scientific">Streptosporangium brasiliense</name>
    <dbReference type="NCBI Taxonomy" id="47480"/>
    <lineage>
        <taxon>Bacteria</taxon>
        <taxon>Bacillati</taxon>
        <taxon>Actinomycetota</taxon>
        <taxon>Actinomycetes</taxon>
        <taxon>Streptosporangiales</taxon>
        <taxon>Streptosporangiaceae</taxon>
        <taxon>Streptosporangium</taxon>
    </lineage>
</organism>
<feature type="domain" description="Tn3 transposase DDE" evidence="5">
    <location>
        <begin position="572"/>
        <end position="963"/>
    </location>
</feature>
<evidence type="ECO:0000259" key="6">
    <source>
        <dbReference type="Pfam" id="PF13700"/>
    </source>
</evidence>
<keyword evidence="8" id="KW-1185">Reference proteome</keyword>
<evidence type="ECO:0000256" key="2">
    <source>
        <dbReference type="ARBA" id="ARBA00022578"/>
    </source>
</evidence>
<dbReference type="NCBIfam" id="NF033527">
    <property type="entry name" value="transpos_Tn3"/>
    <property type="match status" value="1"/>
</dbReference>